<evidence type="ECO:0000256" key="1">
    <source>
        <dbReference type="SAM" id="Phobius"/>
    </source>
</evidence>
<feature type="transmembrane region" description="Helical" evidence="1">
    <location>
        <begin position="6"/>
        <end position="28"/>
    </location>
</feature>
<organism evidence="3">
    <name type="scientific">marine sediment metagenome</name>
    <dbReference type="NCBI Taxonomy" id="412755"/>
    <lineage>
        <taxon>unclassified sequences</taxon>
        <taxon>metagenomes</taxon>
        <taxon>ecological metagenomes</taxon>
    </lineage>
</organism>
<dbReference type="Pfam" id="PF22085">
    <property type="entry name" value="NorB_cytochrome_c-like"/>
    <property type="match status" value="1"/>
</dbReference>
<dbReference type="AlphaFoldDB" id="A0A0F8XX20"/>
<dbReference type="SUPFAM" id="SSF81442">
    <property type="entry name" value="Cytochrome c oxidase subunit I-like"/>
    <property type="match status" value="1"/>
</dbReference>
<gene>
    <name evidence="3" type="ORF">LCGC14_2891690</name>
</gene>
<feature type="transmembrane region" description="Helical" evidence="1">
    <location>
        <begin position="274"/>
        <end position="297"/>
    </location>
</feature>
<keyword evidence="1" id="KW-0472">Membrane</keyword>
<dbReference type="Gene3D" id="1.20.210.10">
    <property type="entry name" value="Cytochrome c oxidase-like, subunit I domain"/>
    <property type="match status" value="1"/>
</dbReference>
<comment type="caution">
    <text evidence="3">The sequence shown here is derived from an EMBL/GenBank/DDBJ whole genome shotgun (WGS) entry which is preliminary data.</text>
</comment>
<dbReference type="InterPro" id="IPR054309">
    <property type="entry name" value="NorB_cytochrome_c-like"/>
</dbReference>
<sequence>MSLTKLKWAAILCFIVAMVILLGGGVAMKKDLPPYPGKVIAPDGKVLFEKSNIMAGQNVYQRYGLMDHGAVWGHGTQRGPEFSAASLHIMAEAIGDYFAQKDYGKSYNDLDDLEKGLIDVKIKHEVKTNRYDAAKDELTLTAAQVEGLKKVQQHWQTIFSKGEKRYGFLPNTIRTQEQRLEISRFFFWTAWVASTLRPGTDYSYTNNWPPDRMVGNVASTGTYFFSIAGIMALLLVLGLFVFWIHRYGIWYGEAKGTALAEKLIDMPLTTSQLYAAKFFVVVIILFLLQTVMGGLMAHYTINPGSFFLPFVADFIPYSWAKT</sequence>
<keyword evidence="1" id="KW-0812">Transmembrane</keyword>
<keyword evidence="1" id="KW-1133">Transmembrane helix</keyword>
<reference evidence="3" key="1">
    <citation type="journal article" date="2015" name="Nature">
        <title>Complex archaea that bridge the gap between prokaryotes and eukaryotes.</title>
        <authorList>
            <person name="Spang A."/>
            <person name="Saw J.H."/>
            <person name="Jorgensen S.L."/>
            <person name="Zaremba-Niedzwiedzka K."/>
            <person name="Martijn J."/>
            <person name="Lind A.E."/>
            <person name="van Eijk R."/>
            <person name="Schleper C."/>
            <person name="Guy L."/>
            <person name="Ettema T.J."/>
        </authorList>
    </citation>
    <scope>NUCLEOTIDE SEQUENCE</scope>
</reference>
<dbReference type="EMBL" id="LAZR01056691">
    <property type="protein sequence ID" value="KKK73652.1"/>
    <property type="molecule type" value="Genomic_DNA"/>
</dbReference>
<feature type="non-terminal residue" evidence="3">
    <location>
        <position position="322"/>
    </location>
</feature>
<dbReference type="InterPro" id="IPR036927">
    <property type="entry name" value="Cyt_c_oxase-like_su1_sf"/>
</dbReference>
<proteinExistence type="predicted"/>
<accession>A0A0F8XX20</accession>
<feature type="transmembrane region" description="Helical" evidence="1">
    <location>
        <begin position="222"/>
        <end position="244"/>
    </location>
</feature>
<feature type="domain" description="Nitric oxide reductase subunit B cytochrome c-like" evidence="2">
    <location>
        <begin position="36"/>
        <end position="210"/>
    </location>
</feature>
<protein>
    <recommendedName>
        <fullName evidence="2">Nitric oxide reductase subunit B cytochrome c-like domain-containing protein</fullName>
    </recommendedName>
</protein>
<name>A0A0F8XX20_9ZZZZ</name>
<evidence type="ECO:0000259" key="2">
    <source>
        <dbReference type="Pfam" id="PF22085"/>
    </source>
</evidence>
<evidence type="ECO:0000313" key="3">
    <source>
        <dbReference type="EMBL" id="KKK73652.1"/>
    </source>
</evidence>